<organism evidence="3 4">
    <name type="scientific">Candidatus Nitrosocosmicus arcticus</name>
    <dbReference type="NCBI Taxonomy" id="2035267"/>
    <lineage>
        <taxon>Archaea</taxon>
        <taxon>Nitrososphaerota</taxon>
        <taxon>Nitrososphaeria</taxon>
        <taxon>Nitrososphaerales</taxon>
        <taxon>Nitrososphaeraceae</taxon>
        <taxon>Candidatus Nitrosocosmicus</taxon>
    </lineage>
</organism>
<dbReference type="SUPFAM" id="SSF52172">
    <property type="entry name" value="CheY-like"/>
    <property type="match status" value="1"/>
</dbReference>
<dbReference type="PANTHER" id="PTHR44591:SF3">
    <property type="entry name" value="RESPONSE REGULATORY DOMAIN-CONTAINING PROTEIN"/>
    <property type="match status" value="1"/>
</dbReference>
<name>A0A557SXD8_9ARCH</name>
<gene>
    <name evidence="3" type="ORF">NARC_40240</name>
</gene>
<dbReference type="PANTHER" id="PTHR44591">
    <property type="entry name" value="STRESS RESPONSE REGULATOR PROTEIN 1"/>
    <property type="match status" value="1"/>
</dbReference>
<feature type="domain" description="Response regulatory" evidence="2">
    <location>
        <begin position="1"/>
        <end position="119"/>
    </location>
</feature>
<dbReference type="GO" id="GO:0000160">
    <property type="term" value="P:phosphorelay signal transduction system"/>
    <property type="evidence" value="ECO:0007669"/>
    <property type="project" value="InterPro"/>
</dbReference>
<dbReference type="Proteomes" id="UP000315289">
    <property type="component" value="Unassembled WGS sequence"/>
</dbReference>
<dbReference type="Pfam" id="PF00072">
    <property type="entry name" value="Response_reg"/>
    <property type="match status" value="1"/>
</dbReference>
<dbReference type="InterPro" id="IPR050595">
    <property type="entry name" value="Bact_response_regulator"/>
</dbReference>
<dbReference type="AlphaFoldDB" id="A0A557SXD8"/>
<dbReference type="SMART" id="SM00448">
    <property type="entry name" value="REC"/>
    <property type="match status" value="1"/>
</dbReference>
<sequence>MIAESENDLLTLFRDYLYSLGMKTETASSGHEAIEQFIDSEENEMPYDVIVLDTHLKNPSGLDIAKRIRSQKPDQKMVLITTTPKENLQQECLKTAGILDRDILTMPFSMSEFVSVLKD</sequence>
<evidence type="ECO:0000313" key="3">
    <source>
        <dbReference type="EMBL" id="TVP41277.1"/>
    </source>
</evidence>
<keyword evidence="4" id="KW-1185">Reference proteome</keyword>
<dbReference type="InterPro" id="IPR001789">
    <property type="entry name" value="Sig_transdc_resp-reg_receiver"/>
</dbReference>
<keyword evidence="1" id="KW-0597">Phosphoprotein</keyword>
<dbReference type="Gene3D" id="3.40.50.2300">
    <property type="match status" value="1"/>
</dbReference>
<dbReference type="PROSITE" id="PS50110">
    <property type="entry name" value="RESPONSE_REGULATORY"/>
    <property type="match status" value="1"/>
</dbReference>
<dbReference type="RefSeq" id="WP_186434093.1">
    <property type="nucleotide sequence ID" value="NZ_ML675580.1"/>
</dbReference>
<protein>
    <recommendedName>
        <fullName evidence="2">Response regulatory domain-containing protein</fullName>
    </recommendedName>
</protein>
<evidence type="ECO:0000313" key="4">
    <source>
        <dbReference type="Proteomes" id="UP000315289"/>
    </source>
</evidence>
<dbReference type="OrthoDB" id="11375at2157"/>
<dbReference type="InterPro" id="IPR011006">
    <property type="entry name" value="CheY-like_superfamily"/>
</dbReference>
<reference evidence="3 4" key="1">
    <citation type="journal article" date="2019" name="Front. Microbiol.">
        <title>Ammonia Oxidation by the Arctic Terrestrial Thaumarchaeote Candidatus Nitrosocosmicus arcticus Is Stimulated by Increasing Temperatures.</title>
        <authorList>
            <person name="Alves R.J.E."/>
            <person name="Kerou M."/>
            <person name="Zappe A."/>
            <person name="Bittner R."/>
            <person name="Abby S.S."/>
            <person name="Schmidt H.A."/>
            <person name="Pfeifer K."/>
            <person name="Schleper C."/>
        </authorList>
    </citation>
    <scope>NUCLEOTIDE SEQUENCE [LARGE SCALE GENOMIC DNA]</scope>
    <source>
        <strain evidence="3 4">Kfb</strain>
    </source>
</reference>
<comment type="caution">
    <text evidence="3">The sequence shown here is derived from an EMBL/GenBank/DDBJ whole genome shotgun (WGS) entry which is preliminary data.</text>
</comment>
<proteinExistence type="predicted"/>
<evidence type="ECO:0000259" key="2">
    <source>
        <dbReference type="PROSITE" id="PS50110"/>
    </source>
</evidence>
<accession>A0A557SXD8</accession>
<dbReference type="CDD" id="cd00156">
    <property type="entry name" value="REC"/>
    <property type="match status" value="1"/>
</dbReference>
<evidence type="ECO:0000256" key="1">
    <source>
        <dbReference type="ARBA" id="ARBA00022553"/>
    </source>
</evidence>
<dbReference type="EMBL" id="VOAH01000004">
    <property type="protein sequence ID" value="TVP41277.1"/>
    <property type="molecule type" value="Genomic_DNA"/>
</dbReference>